<dbReference type="InterPro" id="IPR006096">
    <property type="entry name" value="Glu/Leu/Phe/Val/Trp_DH_C"/>
</dbReference>
<dbReference type="GO" id="GO:0004352">
    <property type="term" value="F:glutamate dehydrogenase (NAD+) activity"/>
    <property type="evidence" value="ECO:0007669"/>
    <property type="project" value="TreeGrafter"/>
</dbReference>
<dbReference type="OrthoDB" id="9803297at2"/>
<accession>A0A250ILN0</accession>
<dbReference type="Pfam" id="PF00208">
    <property type="entry name" value="ELFV_dehydrog"/>
    <property type="match status" value="1"/>
</dbReference>
<reference evidence="5 6" key="1">
    <citation type="submission" date="2017-06" db="EMBL/GenBank/DDBJ databases">
        <authorList>
            <person name="Kim H.J."/>
            <person name="Triplett B.A."/>
        </authorList>
    </citation>
    <scope>NUCLEOTIDE SEQUENCE [LARGE SCALE GENOMIC DNA]</scope>
    <source>
        <strain evidence="5 6">DSM 14713</strain>
    </source>
</reference>
<keyword evidence="6" id="KW-1185">Reference proteome</keyword>
<dbReference type="KEGG" id="mbd:MEBOL_006152"/>
<dbReference type="PRINTS" id="PR00082">
    <property type="entry name" value="GLFDHDRGNASE"/>
</dbReference>
<dbReference type="CDD" id="cd01076">
    <property type="entry name" value="NAD_bind_1_Glu_DH"/>
    <property type="match status" value="1"/>
</dbReference>
<organism evidence="5 6">
    <name type="scientific">Melittangium boletus DSM 14713</name>
    <dbReference type="NCBI Taxonomy" id="1294270"/>
    <lineage>
        <taxon>Bacteria</taxon>
        <taxon>Pseudomonadati</taxon>
        <taxon>Myxococcota</taxon>
        <taxon>Myxococcia</taxon>
        <taxon>Myxococcales</taxon>
        <taxon>Cystobacterineae</taxon>
        <taxon>Archangiaceae</taxon>
        <taxon>Melittangium</taxon>
    </lineage>
</organism>
<dbReference type="SUPFAM" id="SSF53223">
    <property type="entry name" value="Aminoacid dehydrogenase-like, N-terminal domain"/>
    <property type="match status" value="1"/>
</dbReference>
<dbReference type="SUPFAM" id="SSF51735">
    <property type="entry name" value="NAD(P)-binding Rossmann-fold domains"/>
    <property type="match status" value="1"/>
</dbReference>
<evidence type="ECO:0000256" key="1">
    <source>
        <dbReference type="ARBA" id="ARBA00006382"/>
    </source>
</evidence>
<dbReference type="InterPro" id="IPR036291">
    <property type="entry name" value="NAD(P)-bd_dom_sf"/>
</dbReference>
<dbReference type="Gene3D" id="3.40.50.720">
    <property type="entry name" value="NAD(P)-binding Rossmann-like Domain"/>
    <property type="match status" value="1"/>
</dbReference>
<dbReference type="GO" id="GO:0006538">
    <property type="term" value="P:L-glutamate catabolic process"/>
    <property type="evidence" value="ECO:0007669"/>
    <property type="project" value="TreeGrafter"/>
</dbReference>
<dbReference type="InterPro" id="IPR033524">
    <property type="entry name" value="Glu/Leu/Phe/Val_DH_AS"/>
</dbReference>
<comment type="similarity">
    <text evidence="1 3">Belongs to the Glu/Leu/Phe/Val dehydrogenases family.</text>
</comment>
<gene>
    <name evidence="5" type="ORF">MEBOL_006152</name>
</gene>
<evidence type="ECO:0000313" key="6">
    <source>
        <dbReference type="Proteomes" id="UP000217289"/>
    </source>
</evidence>
<name>A0A250ILN0_9BACT</name>
<evidence type="ECO:0000259" key="4">
    <source>
        <dbReference type="SMART" id="SM00839"/>
    </source>
</evidence>
<dbReference type="InterPro" id="IPR046346">
    <property type="entry name" value="Aminoacid_DH-like_N_sf"/>
</dbReference>
<dbReference type="RefSeq" id="WP_095980819.1">
    <property type="nucleotide sequence ID" value="NZ_CP022163.1"/>
</dbReference>
<keyword evidence="2 3" id="KW-0560">Oxidoreductase</keyword>
<dbReference type="EMBL" id="CP022163">
    <property type="protein sequence ID" value="ATB32664.1"/>
    <property type="molecule type" value="Genomic_DNA"/>
</dbReference>
<dbReference type="InterPro" id="IPR033922">
    <property type="entry name" value="NAD_bind_Glu_DH"/>
</dbReference>
<dbReference type="InterPro" id="IPR006097">
    <property type="entry name" value="Glu/Leu/Phe/Val/Trp_DH_dimer"/>
</dbReference>
<evidence type="ECO:0000313" key="5">
    <source>
        <dbReference type="EMBL" id="ATB32664.1"/>
    </source>
</evidence>
<dbReference type="Gene3D" id="3.40.50.10860">
    <property type="entry name" value="Leucine Dehydrogenase, chain A, domain 1"/>
    <property type="match status" value="1"/>
</dbReference>
<dbReference type="SMART" id="SM00839">
    <property type="entry name" value="ELFV_dehydrog"/>
    <property type="match status" value="1"/>
</dbReference>
<dbReference type="Proteomes" id="UP000217289">
    <property type="component" value="Chromosome"/>
</dbReference>
<protein>
    <submittedName>
        <fullName evidence="5">NAD-specific glutamate dehydrogenase</fullName>
    </submittedName>
</protein>
<dbReference type="PANTHER" id="PTHR11606:SF13">
    <property type="entry name" value="GLUTAMATE DEHYDROGENASE 1, MITOCHONDRIAL"/>
    <property type="match status" value="1"/>
</dbReference>
<sequence>MANEENFMRVPAPTPKRTVYTEAMEIFHRAADLIGLDKRVRLELEEPDYEHIFYVTAKLKDRLVPLTPEQARDFSDLQPTQVRNPEGLERLADGKIILNGRALLGSDVSIRRGHLRLPDGHVYQLVPGESQRFKAYRVQHNQARGPYKGGIRYHREVSLDLFKALAAEMTWKTAISEVPFGGGKGGIQIDPRAYGREELENITLRFMYKLKSMIGPNIDIPAPDVGTNGDIMALMYRQYSDGERDRHGMRGIVTGKDVRIGGSEGRAAATGQGVAFCIEDYYAEKGENLRGKSFILQGFGNVGSHGAAILQRMGARLLAVNDADGTIYNGDGIDVTALLAHVNDPKNLRRSVLGFAGAQKIDKKDFWEVQADICLPAALGGEITADVAERLKVKLVAEGANGPTTPEADRVLQKRGIDMIPDIIANAGGVTVSYYEWIQNKRMERWSEPEVNQRLEHAMKRNYRIIRDISRNQSRRSDTHDSRPFCIGKEVDPRCAAMILALKRIEAHYLLEGFSQ</sequence>
<dbReference type="Pfam" id="PF02812">
    <property type="entry name" value="ELFV_dehydrog_N"/>
    <property type="match status" value="1"/>
</dbReference>
<dbReference type="InterPro" id="IPR006095">
    <property type="entry name" value="Glu/Leu/Phe/Val/Trp_DH"/>
</dbReference>
<dbReference type="PROSITE" id="PS00074">
    <property type="entry name" value="GLFV_DEHYDROGENASE"/>
    <property type="match status" value="1"/>
</dbReference>
<feature type="domain" description="Glutamate/phenylalanine/leucine/valine/L-tryptophan dehydrogenase C-terminal" evidence="4">
    <location>
        <begin position="263"/>
        <end position="513"/>
    </location>
</feature>
<evidence type="ECO:0000256" key="2">
    <source>
        <dbReference type="ARBA" id="ARBA00023002"/>
    </source>
</evidence>
<evidence type="ECO:0000256" key="3">
    <source>
        <dbReference type="RuleBase" id="RU004417"/>
    </source>
</evidence>
<dbReference type="AlphaFoldDB" id="A0A250ILN0"/>
<proteinExistence type="inferred from homology"/>
<dbReference type="PANTHER" id="PTHR11606">
    <property type="entry name" value="GLUTAMATE DEHYDROGENASE"/>
    <property type="match status" value="1"/>
</dbReference>